<proteinExistence type="predicted"/>
<evidence type="ECO:0000313" key="2">
    <source>
        <dbReference type="Proteomes" id="UP000198281"/>
    </source>
</evidence>
<name>A0A239KDY3_9SPHN</name>
<gene>
    <name evidence="1" type="ORF">SAMN06295912_15014</name>
</gene>
<sequence>MTQRSSVVPETSSVGEDQFHGAMLAGLGRAERKVGLKVLAFVMDMTPKGLRNLFAGSAPHPKRLWDALYADKTALDDIADLYGRRVVDKTAVCDTDDLKVLIARVNLKLQEYAHPDSPAAESTAHCEYLDGEALMRSLHHETGRWLERCSEIRKPRAVA</sequence>
<reference evidence="2" key="1">
    <citation type="submission" date="2017-06" db="EMBL/GenBank/DDBJ databases">
        <authorList>
            <person name="Varghese N."/>
            <person name="Submissions S."/>
        </authorList>
    </citation>
    <scope>NUCLEOTIDE SEQUENCE [LARGE SCALE GENOMIC DNA]</scope>
    <source>
        <strain evidence="2">LNB2</strain>
    </source>
</reference>
<dbReference type="OrthoDB" id="7571083at2"/>
<dbReference type="Proteomes" id="UP000198281">
    <property type="component" value="Unassembled WGS sequence"/>
</dbReference>
<dbReference type="AlphaFoldDB" id="A0A239KDY3"/>
<protein>
    <submittedName>
        <fullName evidence="1">Uncharacterized protein</fullName>
    </submittedName>
</protein>
<evidence type="ECO:0000313" key="1">
    <source>
        <dbReference type="EMBL" id="SNT15873.1"/>
    </source>
</evidence>
<organism evidence="1 2">
    <name type="scientific">Edaphosphingomonas laterariae</name>
    <dbReference type="NCBI Taxonomy" id="861865"/>
    <lineage>
        <taxon>Bacteria</taxon>
        <taxon>Pseudomonadati</taxon>
        <taxon>Pseudomonadota</taxon>
        <taxon>Alphaproteobacteria</taxon>
        <taxon>Sphingomonadales</taxon>
        <taxon>Rhizorhabdaceae</taxon>
        <taxon>Edaphosphingomonas</taxon>
    </lineage>
</organism>
<keyword evidence="2" id="KW-1185">Reference proteome</keyword>
<dbReference type="EMBL" id="FZOS01000050">
    <property type="protein sequence ID" value="SNT15873.1"/>
    <property type="molecule type" value="Genomic_DNA"/>
</dbReference>
<accession>A0A239KDY3</accession>